<reference evidence="3 4" key="1">
    <citation type="submission" date="2019-02" db="EMBL/GenBank/DDBJ databases">
        <title>Draft genome sequences of novel Actinobacteria.</title>
        <authorList>
            <person name="Sahin N."/>
            <person name="Ay H."/>
            <person name="Saygin H."/>
        </authorList>
    </citation>
    <scope>NUCLEOTIDE SEQUENCE [LARGE SCALE GENOMIC DNA]</scope>
    <source>
        <strain evidence="3 4">KC201</strain>
    </source>
</reference>
<proteinExistence type="predicted"/>
<keyword evidence="4" id="KW-1185">Reference proteome</keyword>
<keyword evidence="2" id="KW-0812">Transmembrane</keyword>
<feature type="compositionally biased region" description="Basic and acidic residues" evidence="1">
    <location>
        <begin position="152"/>
        <end position="176"/>
    </location>
</feature>
<dbReference type="AlphaFoldDB" id="A0A4R4N846"/>
<feature type="compositionally biased region" description="Low complexity" evidence="1">
    <location>
        <begin position="207"/>
        <end position="227"/>
    </location>
</feature>
<feature type="region of interest" description="Disordered" evidence="1">
    <location>
        <begin position="144"/>
        <end position="275"/>
    </location>
</feature>
<feature type="transmembrane region" description="Helical" evidence="2">
    <location>
        <begin position="116"/>
        <end position="137"/>
    </location>
</feature>
<gene>
    <name evidence="3" type="ORF">E1267_26150</name>
</gene>
<organism evidence="3 4">
    <name type="scientific">Nonomuraea longispora</name>
    <dbReference type="NCBI Taxonomy" id="1848320"/>
    <lineage>
        <taxon>Bacteria</taxon>
        <taxon>Bacillati</taxon>
        <taxon>Actinomycetota</taxon>
        <taxon>Actinomycetes</taxon>
        <taxon>Streptosporangiales</taxon>
        <taxon>Streptosporangiaceae</taxon>
        <taxon>Nonomuraea</taxon>
    </lineage>
</organism>
<feature type="transmembrane region" description="Helical" evidence="2">
    <location>
        <begin position="38"/>
        <end position="60"/>
    </location>
</feature>
<dbReference type="Proteomes" id="UP000295157">
    <property type="component" value="Unassembled WGS sequence"/>
</dbReference>
<feature type="compositionally biased region" description="Basic and acidic residues" evidence="1">
    <location>
        <begin position="248"/>
        <end position="264"/>
    </location>
</feature>
<evidence type="ECO:0000313" key="4">
    <source>
        <dbReference type="Proteomes" id="UP000295157"/>
    </source>
</evidence>
<dbReference type="EMBL" id="SMJZ01000111">
    <property type="protein sequence ID" value="TDC03453.1"/>
    <property type="molecule type" value="Genomic_DNA"/>
</dbReference>
<protein>
    <submittedName>
        <fullName evidence="3">Uncharacterized protein</fullName>
    </submittedName>
</protein>
<feature type="compositionally biased region" description="Low complexity" evidence="1">
    <location>
        <begin position="189"/>
        <end position="198"/>
    </location>
</feature>
<comment type="caution">
    <text evidence="3">The sequence shown here is derived from an EMBL/GenBank/DDBJ whole genome shotgun (WGS) entry which is preliminary data.</text>
</comment>
<feature type="compositionally biased region" description="Basic and acidic residues" evidence="1">
    <location>
        <begin position="88"/>
        <end position="97"/>
    </location>
</feature>
<evidence type="ECO:0000256" key="2">
    <source>
        <dbReference type="SAM" id="Phobius"/>
    </source>
</evidence>
<dbReference type="RefSeq" id="WP_132335945.1">
    <property type="nucleotide sequence ID" value="NZ_SMJZ01000111.1"/>
</dbReference>
<feature type="region of interest" description="Disordered" evidence="1">
    <location>
        <begin position="74"/>
        <end position="100"/>
    </location>
</feature>
<evidence type="ECO:0000313" key="3">
    <source>
        <dbReference type="EMBL" id="TDC03453.1"/>
    </source>
</evidence>
<evidence type="ECO:0000256" key="1">
    <source>
        <dbReference type="SAM" id="MobiDB-lite"/>
    </source>
</evidence>
<dbReference type="OrthoDB" id="3542684at2"/>
<keyword evidence="2" id="KW-1133">Transmembrane helix</keyword>
<feature type="transmembrane region" description="Helical" evidence="2">
    <location>
        <begin position="12"/>
        <end position="32"/>
    </location>
</feature>
<keyword evidence="2" id="KW-0472">Membrane</keyword>
<accession>A0A4R4N846</accession>
<name>A0A4R4N846_9ACTN</name>
<sequence>MSGEQRTFELTVPQIMGSALAAVTAAVAASYLGVAGTVIGAAVVSVASTIAGAVYTHYLARTSDRVKQRALVVRPAEPAGDGTAEEETAGRAEEGEKAPAVPAAVPVRRLPSWTRLGAAAAVVFALSMGGILVYQAVTRQTVHEQVTGKQPKGADERHAPVGDDKKEERPTRKPEYVRGMVTRDPTTPEPAKTPAKTPSQRAAPTKTVTVSPSHTASSSSATTPPAVDDQPGEEMPSEDPQLTDPPALEDRPGPERPDPTDQADRPTGYPSTTSR</sequence>